<accession>A0ABS2S1G6</accession>
<evidence type="ECO:0000256" key="2">
    <source>
        <dbReference type="ARBA" id="ARBA00022475"/>
    </source>
</evidence>
<comment type="caution">
    <text evidence="8">The sequence shown here is derived from an EMBL/GenBank/DDBJ whole genome shotgun (WGS) entry which is preliminary data.</text>
</comment>
<evidence type="ECO:0000256" key="6">
    <source>
        <dbReference type="SAM" id="Phobius"/>
    </source>
</evidence>
<keyword evidence="2" id="KW-1003">Cell membrane</keyword>
<evidence type="ECO:0000313" key="9">
    <source>
        <dbReference type="Proteomes" id="UP001195724"/>
    </source>
</evidence>
<name>A0ABS2S1G6_9PSEU</name>
<keyword evidence="9" id="KW-1185">Reference proteome</keyword>
<dbReference type="RefSeq" id="WP_204840786.1">
    <property type="nucleotide sequence ID" value="NZ_JAFBCL010000001.1"/>
</dbReference>
<reference evidence="8 9" key="1">
    <citation type="submission" date="2021-01" db="EMBL/GenBank/DDBJ databases">
        <title>Sequencing the genomes of 1000 actinobacteria strains.</title>
        <authorList>
            <person name="Klenk H.-P."/>
        </authorList>
    </citation>
    <scope>NUCLEOTIDE SEQUENCE [LARGE SCALE GENOMIC DNA]</scope>
    <source>
        <strain evidence="8 9">DSM 44581</strain>
    </source>
</reference>
<evidence type="ECO:0000313" key="8">
    <source>
        <dbReference type="EMBL" id="MBM7809710.1"/>
    </source>
</evidence>
<keyword evidence="5 6" id="KW-0472">Membrane</keyword>
<proteinExistence type="predicted"/>
<sequence length="74" mass="8117">MRKKWSELTRARKRTLAVLVAAQVGLAAAAWTDLAHRPATAVNGSKGLWALVIGVNFIGPAAYFRWGRKRAVRS</sequence>
<evidence type="ECO:0000259" key="7">
    <source>
        <dbReference type="Pfam" id="PF13396"/>
    </source>
</evidence>
<evidence type="ECO:0000256" key="1">
    <source>
        <dbReference type="ARBA" id="ARBA00004651"/>
    </source>
</evidence>
<protein>
    <recommendedName>
        <fullName evidence="7">Cardiolipin synthase N-terminal domain-containing protein</fullName>
    </recommendedName>
</protein>
<dbReference type="Proteomes" id="UP001195724">
    <property type="component" value="Unassembled WGS sequence"/>
</dbReference>
<organism evidence="8 9">
    <name type="scientific">Saccharothrix algeriensis</name>
    <dbReference type="NCBI Taxonomy" id="173560"/>
    <lineage>
        <taxon>Bacteria</taxon>
        <taxon>Bacillati</taxon>
        <taxon>Actinomycetota</taxon>
        <taxon>Actinomycetes</taxon>
        <taxon>Pseudonocardiales</taxon>
        <taxon>Pseudonocardiaceae</taxon>
        <taxon>Saccharothrix</taxon>
    </lineage>
</organism>
<feature type="domain" description="Cardiolipin synthase N-terminal" evidence="7">
    <location>
        <begin position="26"/>
        <end position="68"/>
    </location>
</feature>
<evidence type="ECO:0000256" key="5">
    <source>
        <dbReference type="ARBA" id="ARBA00023136"/>
    </source>
</evidence>
<dbReference type="InterPro" id="IPR027379">
    <property type="entry name" value="CLS_N"/>
</dbReference>
<keyword evidence="4 6" id="KW-1133">Transmembrane helix</keyword>
<evidence type="ECO:0000256" key="4">
    <source>
        <dbReference type="ARBA" id="ARBA00022989"/>
    </source>
</evidence>
<feature type="transmembrane region" description="Helical" evidence="6">
    <location>
        <begin position="48"/>
        <end position="66"/>
    </location>
</feature>
<dbReference type="EMBL" id="JAFBCL010000001">
    <property type="protein sequence ID" value="MBM7809710.1"/>
    <property type="molecule type" value="Genomic_DNA"/>
</dbReference>
<evidence type="ECO:0000256" key="3">
    <source>
        <dbReference type="ARBA" id="ARBA00022692"/>
    </source>
</evidence>
<dbReference type="Pfam" id="PF13396">
    <property type="entry name" value="PLDc_N"/>
    <property type="match status" value="1"/>
</dbReference>
<comment type="subcellular location">
    <subcellularLocation>
        <location evidence="1">Cell membrane</location>
        <topology evidence="1">Multi-pass membrane protein</topology>
    </subcellularLocation>
</comment>
<keyword evidence="3 6" id="KW-0812">Transmembrane</keyword>
<gene>
    <name evidence="8" type="ORF">JOE68_000575</name>
</gene>